<dbReference type="Pfam" id="PF12564">
    <property type="entry name" value="TypeIII_RM_meth"/>
    <property type="match status" value="1"/>
</dbReference>
<keyword evidence="4" id="KW-0949">S-adenosyl-L-methionine</keyword>
<dbReference type="GO" id="GO:0032259">
    <property type="term" value="P:methylation"/>
    <property type="evidence" value="ECO:0007669"/>
    <property type="project" value="UniProtKB-KW"/>
</dbReference>
<organism evidence="7">
    <name type="scientific">Candidatus Methanophagaceae archaeon ANME-1 ERB6</name>
    <dbReference type="NCBI Taxonomy" id="2759912"/>
    <lineage>
        <taxon>Archaea</taxon>
        <taxon>Methanobacteriati</taxon>
        <taxon>Methanobacteriota</taxon>
        <taxon>Stenosarchaea group</taxon>
        <taxon>Methanomicrobia</taxon>
        <taxon>Candidatus Methanophagales</taxon>
        <taxon>Candidatus Methanophagaceae</taxon>
    </lineage>
</organism>
<evidence type="ECO:0000256" key="4">
    <source>
        <dbReference type="ARBA" id="ARBA00022691"/>
    </source>
</evidence>
<feature type="domain" description="Type III restriction/modification enzyme methylation subunit" evidence="6">
    <location>
        <begin position="44"/>
        <end position="99"/>
    </location>
</feature>
<reference evidence="7" key="1">
    <citation type="submission" date="2020-06" db="EMBL/GenBank/DDBJ databases">
        <title>Unique genomic features of the anaerobic methanotrophic archaea.</title>
        <authorList>
            <person name="Chadwick G.L."/>
            <person name="Skennerton C.T."/>
            <person name="Laso-Perez R."/>
            <person name="Leu A.O."/>
            <person name="Speth D.R."/>
            <person name="Yu H."/>
            <person name="Morgan-Lang C."/>
            <person name="Hatzenpichler R."/>
            <person name="Goudeau D."/>
            <person name="Malmstrom R."/>
            <person name="Brazelton W.J."/>
            <person name="Woyke T."/>
            <person name="Hallam S.J."/>
            <person name="Tyson G.W."/>
            <person name="Wegener G."/>
            <person name="Boetius A."/>
            <person name="Orphan V."/>
        </authorList>
    </citation>
    <scope>NUCLEOTIDE SEQUENCE</scope>
</reference>
<dbReference type="PIRSF" id="PIRSF015855">
    <property type="entry name" value="TypeIII_Mtase_mKpnI"/>
    <property type="match status" value="1"/>
</dbReference>
<dbReference type="InterPro" id="IPR002052">
    <property type="entry name" value="DNA_methylase_N6_adenine_CS"/>
</dbReference>
<dbReference type="PROSITE" id="PS00092">
    <property type="entry name" value="N6_MTASE"/>
    <property type="match status" value="1"/>
</dbReference>
<dbReference type="Pfam" id="PF01555">
    <property type="entry name" value="N6_N4_Mtase"/>
    <property type="match status" value="1"/>
</dbReference>
<protein>
    <recommendedName>
        <fullName evidence="8">DNA methylase N-4/N-6 domain-containing protein</fullName>
    </recommendedName>
</protein>
<evidence type="ECO:0000256" key="2">
    <source>
        <dbReference type="ARBA" id="ARBA00022603"/>
    </source>
</evidence>
<dbReference type="AlphaFoldDB" id="A0A7G9Z1E3"/>
<keyword evidence="3" id="KW-0808">Transferase</keyword>
<proteinExistence type="inferred from homology"/>
<dbReference type="InterPro" id="IPR002295">
    <property type="entry name" value="N4/N6-MTase_EcoPI_Mod-like"/>
</dbReference>
<dbReference type="GO" id="GO:0008170">
    <property type="term" value="F:N-methyltransferase activity"/>
    <property type="evidence" value="ECO:0007669"/>
    <property type="project" value="InterPro"/>
</dbReference>
<accession>A0A7G9Z1E3</accession>
<evidence type="ECO:0000313" key="7">
    <source>
        <dbReference type="EMBL" id="QNO54077.1"/>
    </source>
</evidence>
<sequence length="676" mass="78550">MQGNSMAKSFSEKLIEILKTDSRFVDDEGELIKAAVIDRAWKIDRDLVKLLLAKPDIKKKFFDEIEGHWIFNINTFIEYISDKNFLANSYTHFRNKIGLNIDGKFMRERGEVSLVWPYKDCVLEGGQTKEEEKRKEIFFNEILAQDEIDQLFDPKVLTNWKRYSPDGEQKVTEIKRDENGIIRENMIIKGNNLLVLHTLKTQFRGKVKLIYIDPPFNTSSAANTFGYNNSFNHSAWLTFMKNRIEIAKTLLTHNGIMVVAIDHFELFYLGALLDEIFNRENRMGVIAAVHNPGGRQDDNFFPTAHENMLFYAMDISSASLNTLGVTKEKLSQFKYSDKFGNYKLRGFRRSGSNSRREDRPGLFYPAFYNKKTKKISLNKENEDFIKLLPVDENGIERCWRWGPKTLVEKEKKYIEVKETKNGYEMFIKEREADYKGEKAKTVWNKPNYTGQTGTHELKLIFGDKIFSYPKSPYLISDLLKITTKPNDIVLDFFAGSATTATVAHKMNRQWITVEQMDYVEDISVERLKKVIGKKVEKEDKLLEEIEYDIGGISKSVNWQGGGDFIYCELMKYNEAFMDKIQSAKTSEELIELWKDIAENSFLNWYVNPEMPEEAVADFIEIGKSENGLEKQKKLLAELLNKNQLYVNLSEIDDADFKVSKEDKELNRLFYGESYNG</sequence>
<evidence type="ECO:0000256" key="1">
    <source>
        <dbReference type="ARBA" id="ARBA00006594"/>
    </source>
</evidence>
<gene>
    <name evidence="7" type="ORF">GHMFPJCE_00004</name>
</gene>
<evidence type="ECO:0000259" key="5">
    <source>
        <dbReference type="Pfam" id="PF01555"/>
    </source>
</evidence>
<evidence type="ECO:0000259" key="6">
    <source>
        <dbReference type="Pfam" id="PF12564"/>
    </source>
</evidence>
<keyword evidence="2" id="KW-0489">Methyltransferase</keyword>
<comment type="similarity">
    <text evidence="1">Belongs to the N(4)/N(6)-methyltransferase family.</text>
</comment>
<dbReference type="InterPro" id="IPR002941">
    <property type="entry name" value="DNA_methylase_N4/N6"/>
</dbReference>
<dbReference type="InterPro" id="IPR022221">
    <property type="entry name" value="TypeIII_RM_meth"/>
</dbReference>
<evidence type="ECO:0000256" key="3">
    <source>
        <dbReference type="ARBA" id="ARBA00022679"/>
    </source>
</evidence>
<dbReference type="GO" id="GO:0003677">
    <property type="term" value="F:DNA binding"/>
    <property type="evidence" value="ECO:0007669"/>
    <property type="project" value="InterPro"/>
</dbReference>
<name>A0A7G9Z1E3_9EURY</name>
<feature type="domain" description="DNA methylase N-4/N-6" evidence="5">
    <location>
        <begin position="207"/>
        <end position="523"/>
    </location>
</feature>
<dbReference type="Gene3D" id="3.40.50.150">
    <property type="entry name" value="Vaccinia Virus protein VP39"/>
    <property type="match status" value="1"/>
</dbReference>
<dbReference type="InterPro" id="IPR029063">
    <property type="entry name" value="SAM-dependent_MTases_sf"/>
</dbReference>
<evidence type="ECO:0008006" key="8">
    <source>
        <dbReference type="Google" id="ProtNLM"/>
    </source>
</evidence>
<dbReference type="SUPFAM" id="SSF53335">
    <property type="entry name" value="S-adenosyl-L-methionine-dependent methyltransferases"/>
    <property type="match status" value="1"/>
</dbReference>
<dbReference type="EMBL" id="MT631561">
    <property type="protein sequence ID" value="QNO54077.1"/>
    <property type="molecule type" value="Genomic_DNA"/>
</dbReference>
<dbReference type="PRINTS" id="PR00506">
    <property type="entry name" value="D21N6MTFRASE"/>
</dbReference>